<proteinExistence type="predicted"/>
<evidence type="ECO:0000259" key="2">
    <source>
        <dbReference type="PROSITE" id="PS50943"/>
    </source>
</evidence>
<dbReference type="PROSITE" id="PS50943">
    <property type="entry name" value="HTH_CROC1"/>
    <property type="match status" value="1"/>
</dbReference>
<protein>
    <recommendedName>
        <fullName evidence="2">HTH cro/C1-type domain-containing protein</fullName>
    </recommendedName>
</protein>
<evidence type="ECO:0000256" key="1">
    <source>
        <dbReference type="SAM" id="MobiDB-lite"/>
    </source>
</evidence>
<reference evidence="3 4" key="1">
    <citation type="submission" date="2016-12" db="EMBL/GenBank/DDBJ databases">
        <title>The draft genome sequence of Actinophytocola sp. 11-183.</title>
        <authorList>
            <person name="Wang W."/>
            <person name="Yuan L."/>
        </authorList>
    </citation>
    <scope>NUCLEOTIDE SEQUENCE [LARGE SCALE GENOMIC DNA]</scope>
    <source>
        <strain evidence="3 4">11-183</strain>
    </source>
</reference>
<evidence type="ECO:0000313" key="3">
    <source>
        <dbReference type="EMBL" id="OLF16198.1"/>
    </source>
</evidence>
<accession>A0A1Q8CPD4</accession>
<name>A0A1Q8CPD4_9PSEU</name>
<dbReference type="AlphaFoldDB" id="A0A1Q8CPD4"/>
<gene>
    <name evidence="3" type="ORF">BU204_17645</name>
</gene>
<dbReference type="Pfam" id="PF13560">
    <property type="entry name" value="HTH_31"/>
    <property type="match status" value="1"/>
</dbReference>
<dbReference type="SUPFAM" id="SSF47413">
    <property type="entry name" value="lambda repressor-like DNA-binding domains"/>
    <property type="match status" value="1"/>
</dbReference>
<dbReference type="GO" id="GO:0003677">
    <property type="term" value="F:DNA binding"/>
    <property type="evidence" value="ECO:0007669"/>
    <property type="project" value="InterPro"/>
</dbReference>
<dbReference type="InterPro" id="IPR001387">
    <property type="entry name" value="Cro/C1-type_HTH"/>
</dbReference>
<keyword evidence="4" id="KW-1185">Reference proteome</keyword>
<dbReference type="SMART" id="SM00530">
    <property type="entry name" value="HTH_XRE"/>
    <property type="match status" value="1"/>
</dbReference>
<dbReference type="InterPro" id="IPR010982">
    <property type="entry name" value="Lambda_DNA-bd_dom_sf"/>
</dbReference>
<organism evidence="3 4">
    <name type="scientific">Actinophytocola xanthii</name>
    <dbReference type="NCBI Taxonomy" id="1912961"/>
    <lineage>
        <taxon>Bacteria</taxon>
        <taxon>Bacillati</taxon>
        <taxon>Actinomycetota</taxon>
        <taxon>Actinomycetes</taxon>
        <taxon>Pseudonocardiales</taxon>
        <taxon>Pseudonocardiaceae</taxon>
    </lineage>
</organism>
<dbReference type="OrthoDB" id="581105at2"/>
<feature type="region of interest" description="Disordered" evidence="1">
    <location>
        <begin position="1"/>
        <end position="28"/>
    </location>
</feature>
<dbReference type="EMBL" id="MSIE01000031">
    <property type="protein sequence ID" value="OLF16198.1"/>
    <property type="molecule type" value="Genomic_DNA"/>
</dbReference>
<feature type="domain" description="HTH cro/C1-type" evidence="2">
    <location>
        <begin position="51"/>
        <end position="103"/>
    </location>
</feature>
<sequence length="150" mass="16318">MSSGAAQGDGVYAREVRAEPIPDPSPLGVAGARTLEELAALLRTLRRRHARRRRDRELSYREIAARTGWSHTAIGEYFAGRTLPPIDRFDALVALLGATPAEQGALATARDQVAENRRGLPHGRAQVRRLPVDATCGRDQRAPGSTDWSA</sequence>
<dbReference type="Proteomes" id="UP000185596">
    <property type="component" value="Unassembled WGS sequence"/>
</dbReference>
<comment type="caution">
    <text evidence="3">The sequence shown here is derived from an EMBL/GenBank/DDBJ whole genome shotgun (WGS) entry which is preliminary data.</text>
</comment>
<evidence type="ECO:0000313" key="4">
    <source>
        <dbReference type="Proteomes" id="UP000185596"/>
    </source>
</evidence>
<dbReference type="CDD" id="cd00093">
    <property type="entry name" value="HTH_XRE"/>
    <property type="match status" value="1"/>
</dbReference>
<feature type="region of interest" description="Disordered" evidence="1">
    <location>
        <begin position="116"/>
        <end position="150"/>
    </location>
</feature>
<dbReference type="STRING" id="1912961.BU204_17645"/>
<dbReference type="Gene3D" id="1.10.260.40">
    <property type="entry name" value="lambda repressor-like DNA-binding domains"/>
    <property type="match status" value="1"/>
</dbReference>